<dbReference type="AlphaFoldDB" id="A0A8J2ZXB0"/>
<protein>
    <submittedName>
        <fullName evidence="3">Thioesterase</fullName>
    </submittedName>
</protein>
<evidence type="ECO:0000256" key="2">
    <source>
        <dbReference type="ARBA" id="ARBA00022801"/>
    </source>
</evidence>
<dbReference type="InterPro" id="IPR029069">
    <property type="entry name" value="HotDog_dom_sf"/>
</dbReference>
<dbReference type="InterPro" id="IPR006684">
    <property type="entry name" value="YbgC/YbaW"/>
</dbReference>
<dbReference type="PANTHER" id="PTHR31793">
    <property type="entry name" value="4-HYDROXYBENZOYL-COA THIOESTERASE FAMILY MEMBER"/>
    <property type="match status" value="1"/>
</dbReference>
<dbReference type="EMBL" id="BMFV01000024">
    <property type="protein sequence ID" value="GGH84955.1"/>
    <property type="molecule type" value="Genomic_DNA"/>
</dbReference>
<comment type="similarity">
    <text evidence="1">Belongs to the 4-hydroxybenzoyl-CoA thioesterase family.</text>
</comment>
<dbReference type="CDD" id="cd00586">
    <property type="entry name" value="4HBT"/>
    <property type="match status" value="1"/>
</dbReference>
<dbReference type="RefSeq" id="WP_188498123.1">
    <property type="nucleotide sequence ID" value="NZ_BMFV01000024.1"/>
</dbReference>
<dbReference type="GO" id="GO:0047617">
    <property type="term" value="F:fatty acyl-CoA hydrolase activity"/>
    <property type="evidence" value="ECO:0007669"/>
    <property type="project" value="TreeGrafter"/>
</dbReference>
<dbReference type="Proteomes" id="UP000656813">
    <property type="component" value="Unassembled WGS sequence"/>
</dbReference>
<dbReference type="SUPFAM" id="SSF54637">
    <property type="entry name" value="Thioesterase/thiol ester dehydrase-isomerase"/>
    <property type="match status" value="1"/>
</dbReference>
<proteinExistence type="inferred from homology"/>
<comment type="caution">
    <text evidence="3">The sequence shown here is derived from an EMBL/GenBank/DDBJ whole genome shotgun (WGS) entry which is preliminary data.</text>
</comment>
<reference evidence="3" key="2">
    <citation type="submission" date="2020-09" db="EMBL/GenBank/DDBJ databases">
        <authorList>
            <person name="Sun Q."/>
            <person name="Zhou Y."/>
        </authorList>
    </citation>
    <scope>NUCLEOTIDE SEQUENCE</scope>
    <source>
        <strain evidence="3">CGMCC 1.12777</strain>
    </source>
</reference>
<dbReference type="Gene3D" id="3.10.129.10">
    <property type="entry name" value="Hotdog Thioesterase"/>
    <property type="match status" value="1"/>
</dbReference>
<evidence type="ECO:0000313" key="4">
    <source>
        <dbReference type="Proteomes" id="UP000656813"/>
    </source>
</evidence>
<organism evidence="3 4">
    <name type="scientific">Pullulanibacillus pueri</name>
    <dbReference type="NCBI Taxonomy" id="1437324"/>
    <lineage>
        <taxon>Bacteria</taxon>
        <taxon>Bacillati</taxon>
        <taxon>Bacillota</taxon>
        <taxon>Bacilli</taxon>
        <taxon>Bacillales</taxon>
        <taxon>Sporolactobacillaceae</taxon>
        <taxon>Pullulanibacillus</taxon>
    </lineage>
</organism>
<evidence type="ECO:0000313" key="3">
    <source>
        <dbReference type="EMBL" id="GGH84955.1"/>
    </source>
</evidence>
<gene>
    <name evidence="3" type="ORF">GCM10007096_29220</name>
</gene>
<dbReference type="InterPro" id="IPR050563">
    <property type="entry name" value="4-hydroxybenzoyl-CoA_TE"/>
</dbReference>
<reference evidence="3" key="1">
    <citation type="journal article" date="2014" name="Int. J. Syst. Evol. Microbiol.">
        <title>Complete genome sequence of Corynebacterium casei LMG S-19264T (=DSM 44701T), isolated from a smear-ripened cheese.</title>
        <authorList>
            <consortium name="US DOE Joint Genome Institute (JGI-PGF)"/>
            <person name="Walter F."/>
            <person name="Albersmeier A."/>
            <person name="Kalinowski J."/>
            <person name="Ruckert C."/>
        </authorList>
    </citation>
    <scope>NUCLEOTIDE SEQUENCE</scope>
    <source>
        <strain evidence="3">CGMCC 1.12777</strain>
    </source>
</reference>
<dbReference type="Pfam" id="PF13279">
    <property type="entry name" value="4HBT_2"/>
    <property type="match status" value="1"/>
</dbReference>
<keyword evidence="4" id="KW-1185">Reference proteome</keyword>
<name>A0A8J2ZXB0_9BACL</name>
<dbReference type="NCBIfam" id="TIGR00051">
    <property type="entry name" value="YbgC/FadM family acyl-CoA thioesterase"/>
    <property type="match status" value="1"/>
</dbReference>
<keyword evidence="2" id="KW-0378">Hydrolase</keyword>
<evidence type="ECO:0000256" key="1">
    <source>
        <dbReference type="ARBA" id="ARBA00005953"/>
    </source>
</evidence>
<accession>A0A8J2ZXB0</accession>
<sequence length="134" mass="15178">MAVTTTVRVRFSETDAIGHVNNVSYFIYIEQARVDFLKFLSISINTSDEHIKAAVVSVSCDFFSQAFFDDELDINTLVEKIGSKSLTLRHVIYHSDTKKKIAEGKSVVVLLDVKQNRSVALPESWIDKMKEHLV</sequence>
<dbReference type="PANTHER" id="PTHR31793:SF27">
    <property type="entry name" value="NOVEL THIOESTERASE SUPERFAMILY DOMAIN AND SAPOSIN A-TYPE DOMAIN CONTAINING PROTEIN (0610012H03RIK)"/>
    <property type="match status" value="1"/>
</dbReference>
<dbReference type="PIRSF" id="PIRSF003230">
    <property type="entry name" value="YbgC"/>
    <property type="match status" value="1"/>
</dbReference>